<evidence type="ECO:0000313" key="3">
    <source>
        <dbReference type="Proteomes" id="UP000654075"/>
    </source>
</evidence>
<gene>
    <name evidence="2" type="ORF">PGLA1383_LOCUS45641</name>
</gene>
<dbReference type="PANTHER" id="PTHR21727">
    <property type="entry name" value="PHOSPHORYLATED CTD INTERACTING FACTOR 1"/>
    <property type="match status" value="1"/>
</dbReference>
<accession>A0A813GPZ9</accession>
<feature type="domain" description="PCIF1 WW" evidence="1">
    <location>
        <begin position="137"/>
        <end position="333"/>
    </location>
</feature>
<feature type="non-terminal residue" evidence="2">
    <location>
        <position position="1"/>
    </location>
</feature>
<dbReference type="Proteomes" id="UP000654075">
    <property type="component" value="Unassembled WGS sequence"/>
</dbReference>
<dbReference type="InterPro" id="IPR022035">
    <property type="entry name" value="PCIF1_WW"/>
</dbReference>
<keyword evidence="3" id="KW-1185">Reference proteome</keyword>
<dbReference type="EMBL" id="CAJNNV010029589">
    <property type="protein sequence ID" value="CAE8629067.1"/>
    <property type="molecule type" value="Genomic_DNA"/>
</dbReference>
<evidence type="ECO:0000259" key="1">
    <source>
        <dbReference type="Pfam" id="PF12237"/>
    </source>
</evidence>
<dbReference type="Pfam" id="PF12237">
    <property type="entry name" value="PCIF1_WW"/>
    <property type="match status" value="1"/>
</dbReference>
<dbReference type="GO" id="GO:0016422">
    <property type="term" value="F:mRNA (2'-O-methyladenosine-N6-)-methyltransferase activity"/>
    <property type="evidence" value="ECO:0007669"/>
    <property type="project" value="InterPro"/>
</dbReference>
<organism evidence="2 3">
    <name type="scientific">Polarella glacialis</name>
    <name type="common">Dinoflagellate</name>
    <dbReference type="NCBI Taxonomy" id="89957"/>
    <lineage>
        <taxon>Eukaryota</taxon>
        <taxon>Sar</taxon>
        <taxon>Alveolata</taxon>
        <taxon>Dinophyceae</taxon>
        <taxon>Suessiales</taxon>
        <taxon>Suessiaceae</taxon>
        <taxon>Polarella</taxon>
    </lineage>
</organism>
<protein>
    <recommendedName>
        <fullName evidence="1">PCIF1 WW domain-containing protein</fullName>
    </recommendedName>
</protein>
<name>A0A813GPZ9_POLGL</name>
<dbReference type="AlphaFoldDB" id="A0A813GPZ9"/>
<proteinExistence type="predicted"/>
<dbReference type="InterPro" id="IPR039881">
    <property type="entry name" value="PCIF1-like"/>
</dbReference>
<dbReference type="PANTHER" id="PTHR21727:SF0">
    <property type="entry name" value="MRNA (2'-O-METHYLADENOSINE-N(6)-)-METHYLTRANSFERASE"/>
    <property type="match status" value="1"/>
</dbReference>
<sequence>AAPNSQLRLEVKALGEWISETSGSQAGDSARGARRRSAEDCPFRKKLDSLTVDGPAGTGLSIRFHVEVNDQAVRVLKMISDEAERMASELLSLQDSPADKPAIVTLDEGERSSAGPPAAVLQCGEDILRVSGMHVRKLRQLYEAHHPPPAIGAPEREVWETTFRTRLYVMLRRYVTFIGLDPSEEGSRGGNMHAAAPESVFAWLHQEMGVTCELFASPLNCYFSQFYSAFPDVDWPFGSQGSFFDAESLPEGSYEVGPPYTEEVMELMARKLLAFLKGSEDRALSFVIFVPDWGDDCTALGLMGGKEFEAYRQSRHGGAYVLAKGREHQYISGVQFFADSGDDAARRYYVVPHGTRIYVLQNKAGAARWPFTQEREQALLEHLKPPSRGK</sequence>
<evidence type="ECO:0000313" key="2">
    <source>
        <dbReference type="EMBL" id="CAE8629067.1"/>
    </source>
</evidence>
<dbReference type="OrthoDB" id="193787at2759"/>
<reference evidence="2" key="1">
    <citation type="submission" date="2021-02" db="EMBL/GenBank/DDBJ databases">
        <authorList>
            <person name="Dougan E. K."/>
            <person name="Rhodes N."/>
            <person name="Thang M."/>
            <person name="Chan C."/>
        </authorList>
    </citation>
    <scope>NUCLEOTIDE SEQUENCE</scope>
</reference>
<dbReference type="GO" id="GO:0099122">
    <property type="term" value="F:RNA polymerase II C-terminal domain binding"/>
    <property type="evidence" value="ECO:0007669"/>
    <property type="project" value="InterPro"/>
</dbReference>
<comment type="caution">
    <text evidence="2">The sequence shown here is derived from an EMBL/GenBank/DDBJ whole genome shotgun (WGS) entry which is preliminary data.</text>
</comment>